<dbReference type="InterPro" id="IPR007074">
    <property type="entry name" value="LicD/FKTN/FKRP_NTP_transf"/>
</dbReference>
<dbReference type="InterPro" id="IPR052613">
    <property type="entry name" value="LicD_transferase"/>
</dbReference>
<dbReference type="EMBL" id="DS469623">
    <property type="protein sequence ID" value="EDO38600.1"/>
    <property type="molecule type" value="Genomic_DNA"/>
</dbReference>
<evidence type="ECO:0000256" key="1">
    <source>
        <dbReference type="SAM" id="MobiDB-lite"/>
    </source>
</evidence>
<dbReference type="PANTHER" id="PTHR13627:SF35">
    <property type="entry name" value="LICD FAMILY PROTEIN"/>
    <property type="match status" value="1"/>
</dbReference>
<feature type="region of interest" description="Disordered" evidence="1">
    <location>
        <begin position="201"/>
        <end position="221"/>
    </location>
</feature>
<organism evidence="4 5">
    <name type="scientific">Nematostella vectensis</name>
    <name type="common">Starlet sea anemone</name>
    <dbReference type="NCBI Taxonomy" id="45351"/>
    <lineage>
        <taxon>Eukaryota</taxon>
        <taxon>Metazoa</taxon>
        <taxon>Cnidaria</taxon>
        <taxon>Anthozoa</taxon>
        <taxon>Hexacorallia</taxon>
        <taxon>Actiniaria</taxon>
        <taxon>Edwardsiidae</taxon>
        <taxon>Nematostella</taxon>
    </lineage>
</organism>
<dbReference type="PANTHER" id="PTHR13627">
    <property type="entry name" value="FUKUTIN RELATED PROTEIN"/>
    <property type="match status" value="1"/>
</dbReference>
<protein>
    <recommendedName>
        <fullName evidence="3">LicD/FKTN/FKRP nucleotidyltransferase domain-containing protein</fullName>
    </recommendedName>
</protein>
<feature type="region of interest" description="Disordered" evidence="1">
    <location>
        <begin position="138"/>
        <end position="187"/>
    </location>
</feature>
<gene>
    <name evidence="4" type="ORF">NEMVEDRAFT_v1g210131</name>
</gene>
<keyword evidence="2" id="KW-0472">Membrane</keyword>
<keyword evidence="2" id="KW-0812">Transmembrane</keyword>
<evidence type="ECO:0000313" key="4">
    <source>
        <dbReference type="EMBL" id="EDO38600.1"/>
    </source>
</evidence>
<reference evidence="4 5" key="1">
    <citation type="journal article" date="2007" name="Science">
        <title>Sea anemone genome reveals ancestral eumetazoan gene repertoire and genomic organization.</title>
        <authorList>
            <person name="Putnam N.H."/>
            <person name="Srivastava M."/>
            <person name="Hellsten U."/>
            <person name="Dirks B."/>
            <person name="Chapman J."/>
            <person name="Salamov A."/>
            <person name="Terry A."/>
            <person name="Shapiro H."/>
            <person name="Lindquist E."/>
            <person name="Kapitonov V.V."/>
            <person name="Jurka J."/>
            <person name="Genikhovich G."/>
            <person name="Grigoriev I.V."/>
            <person name="Lucas S.M."/>
            <person name="Steele R.E."/>
            <person name="Finnerty J.R."/>
            <person name="Technau U."/>
            <person name="Martindale M.Q."/>
            <person name="Rokhsar D.S."/>
        </authorList>
    </citation>
    <scope>NUCLEOTIDE SEQUENCE [LARGE SCALE GENOMIC DNA]</scope>
    <source>
        <strain evidence="5">CH2 X CH6</strain>
    </source>
</reference>
<feature type="domain" description="LicD/FKTN/FKRP nucleotidyltransferase" evidence="3">
    <location>
        <begin position="282"/>
        <end position="343"/>
    </location>
</feature>
<evidence type="ECO:0000313" key="5">
    <source>
        <dbReference type="Proteomes" id="UP000001593"/>
    </source>
</evidence>
<evidence type="ECO:0000259" key="3">
    <source>
        <dbReference type="Pfam" id="PF04991"/>
    </source>
</evidence>
<dbReference type="Proteomes" id="UP000001593">
    <property type="component" value="Unassembled WGS sequence"/>
</dbReference>
<feature type="transmembrane region" description="Helical" evidence="2">
    <location>
        <begin position="42"/>
        <end position="60"/>
    </location>
</feature>
<dbReference type="InParanoid" id="A7SCH0"/>
<dbReference type="STRING" id="45351.A7SCH0"/>
<dbReference type="Pfam" id="PF04991">
    <property type="entry name" value="LicD"/>
    <property type="match status" value="1"/>
</dbReference>
<keyword evidence="2" id="KW-1133">Transmembrane helix</keyword>
<feature type="compositionally biased region" description="Basic residues" evidence="1">
    <location>
        <begin position="201"/>
        <end position="216"/>
    </location>
</feature>
<proteinExistence type="predicted"/>
<feature type="region of interest" description="Disordered" evidence="1">
    <location>
        <begin position="233"/>
        <end position="259"/>
    </location>
</feature>
<feature type="compositionally biased region" description="Polar residues" evidence="1">
    <location>
        <begin position="241"/>
        <end position="255"/>
    </location>
</feature>
<dbReference type="GO" id="GO:0009100">
    <property type="term" value="P:glycoprotein metabolic process"/>
    <property type="evidence" value="ECO:0007669"/>
    <property type="project" value="UniProtKB-ARBA"/>
</dbReference>
<name>A7SCH0_NEMVE</name>
<dbReference type="HOGENOM" id="CLU_577856_0_0_1"/>
<accession>A7SCH0</accession>
<sequence length="473" mass="53588">MATDLESQVTYPRNNRSLFFPDQDIARVLFSTRLTMFHIIRLFKASLVFAILVTFGFLFTDIFECRYRKNDLGSLVYGCSHGDVKMKDQVAQTSFKWNVANSDMKRLAPRPRVTVRSDQTYKRNANIELSVVDVTGHGERGTGIKAHNNANVPKGSPAKSLEHPSPRQDFSYSRASRADSPGLDADSITRINGSRLINVVKPRRSLTKSRKNHNRRAPGPSVMVNRVELPNSKLSGAVGASGSTSRLIGTSNNSPPDWPLCKDNPHRNTLRDLLASWHLLAAKHKIRYFITSGSLLGYYRNRDIIPYDSDVDVYVDVDSYSTLRSIASPRDFKFKTADSKTRLVVQMDYWGTPMDSRIRTSCDGRTVDRGSVDPCSFQDPMARLIRRGRYVDIFAYFTTNGVVNTTPTPMYYDPTTKKYFKPEDFFPIKPCTFIGTPTYCPRNAETMLKTMYGEHFATPYKICKNGLWVKRGN</sequence>
<evidence type="ECO:0000256" key="2">
    <source>
        <dbReference type="SAM" id="Phobius"/>
    </source>
</evidence>
<keyword evidence="5" id="KW-1185">Reference proteome</keyword>
<dbReference type="AlphaFoldDB" id="A7SCH0"/>